<dbReference type="Proteomes" id="UP000316921">
    <property type="component" value="Chromosome"/>
</dbReference>
<dbReference type="KEGG" id="pbap:Pla133_51130"/>
<feature type="transmembrane region" description="Helical" evidence="1">
    <location>
        <begin position="12"/>
        <end position="34"/>
    </location>
</feature>
<keyword evidence="3" id="KW-1185">Reference proteome</keyword>
<proteinExistence type="predicted"/>
<dbReference type="Pfam" id="PF07963">
    <property type="entry name" value="N_methyl"/>
    <property type="match status" value="1"/>
</dbReference>
<dbReference type="InterPro" id="IPR012902">
    <property type="entry name" value="N_methyl_site"/>
</dbReference>
<dbReference type="PROSITE" id="PS00409">
    <property type="entry name" value="PROKAR_NTER_METHYL"/>
    <property type="match status" value="1"/>
</dbReference>
<evidence type="ECO:0000313" key="2">
    <source>
        <dbReference type="EMBL" id="QDU69990.1"/>
    </source>
</evidence>
<gene>
    <name evidence="2" type="ORF">Pla133_51130</name>
</gene>
<dbReference type="NCBIfam" id="TIGR02532">
    <property type="entry name" value="IV_pilin_GFxxxE"/>
    <property type="match status" value="1"/>
</dbReference>
<evidence type="ECO:0000313" key="3">
    <source>
        <dbReference type="Proteomes" id="UP000316921"/>
    </source>
</evidence>
<keyword evidence="1" id="KW-0472">Membrane</keyword>
<evidence type="ECO:0000256" key="1">
    <source>
        <dbReference type="SAM" id="Phobius"/>
    </source>
</evidence>
<dbReference type="EMBL" id="CP036287">
    <property type="protein sequence ID" value="QDU69990.1"/>
    <property type="molecule type" value="Genomic_DNA"/>
</dbReference>
<organism evidence="2 3">
    <name type="scientific">Engelhardtia mirabilis</name>
    <dbReference type="NCBI Taxonomy" id="2528011"/>
    <lineage>
        <taxon>Bacteria</taxon>
        <taxon>Pseudomonadati</taxon>
        <taxon>Planctomycetota</taxon>
        <taxon>Planctomycetia</taxon>
        <taxon>Planctomycetia incertae sedis</taxon>
        <taxon>Engelhardtia</taxon>
    </lineage>
</organism>
<accession>A0A518BSN9</accession>
<keyword evidence="1" id="KW-0812">Transmembrane</keyword>
<evidence type="ECO:0008006" key="4">
    <source>
        <dbReference type="Google" id="ProtNLM"/>
    </source>
</evidence>
<name>A0A518BSN9_9BACT</name>
<dbReference type="RefSeq" id="WP_145070405.1">
    <property type="nucleotide sequence ID" value="NZ_CP036287.1"/>
</dbReference>
<reference evidence="2 3" key="1">
    <citation type="submission" date="2019-02" db="EMBL/GenBank/DDBJ databases">
        <title>Deep-cultivation of Planctomycetes and their phenomic and genomic characterization uncovers novel biology.</title>
        <authorList>
            <person name="Wiegand S."/>
            <person name="Jogler M."/>
            <person name="Boedeker C."/>
            <person name="Pinto D."/>
            <person name="Vollmers J."/>
            <person name="Rivas-Marin E."/>
            <person name="Kohn T."/>
            <person name="Peeters S.H."/>
            <person name="Heuer A."/>
            <person name="Rast P."/>
            <person name="Oberbeckmann S."/>
            <person name="Bunk B."/>
            <person name="Jeske O."/>
            <person name="Meyerdierks A."/>
            <person name="Storesund J.E."/>
            <person name="Kallscheuer N."/>
            <person name="Luecker S."/>
            <person name="Lage O.M."/>
            <person name="Pohl T."/>
            <person name="Merkel B.J."/>
            <person name="Hornburger P."/>
            <person name="Mueller R.-W."/>
            <person name="Bruemmer F."/>
            <person name="Labrenz M."/>
            <person name="Spormann A.M."/>
            <person name="Op den Camp H."/>
            <person name="Overmann J."/>
            <person name="Amann R."/>
            <person name="Jetten M.S.M."/>
            <person name="Mascher T."/>
            <person name="Medema M.H."/>
            <person name="Devos D.P."/>
            <person name="Kaster A.-K."/>
            <person name="Ovreas L."/>
            <person name="Rohde M."/>
            <person name="Galperin M.Y."/>
            <person name="Jogler C."/>
        </authorList>
    </citation>
    <scope>NUCLEOTIDE SEQUENCE [LARGE SCALE GENOMIC DNA]</scope>
    <source>
        <strain evidence="2 3">Pla133</strain>
    </source>
</reference>
<protein>
    <recommendedName>
        <fullName evidence="4">Prepilin-type N-terminal cleavage/methylation domain-containing protein</fullName>
    </recommendedName>
</protein>
<dbReference type="AlphaFoldDB" id="A0A518BSN9"/>
<sequence length="221" mass="24380">MRPAGARSRRGFTLIEISITLTLFGSIVGAFLLATTRSRSLTDTQSIRLDLEAEVLDVVRNLRRELGRSGYATVDGQDFPLIFDPGQSVLVDFQHDDPQALSEVDPTELAYLVASDADGDDWPDLDADNAVQWSDERRALLLVPNAQGFNDLVLRSTEAADRILSRRALYLRCETTSDTGFEIPLRGVRVQFVLGRQEPNGRELTRTSTEVFVLANGGLGV</sequence>
<keyword evidence="1" id="KW-1133">Transmembrane helix</keyword>